<keyword evidence="1" id="KW-0732">Signal</keyword>
<comment type="caution">
    <text evidence="2">The sequence shown here is derived from an EMBL/GenBank/DDBJ whole genome shotgun (WGS) entry which is preliminary data.</text>
</comment>
<proteinExistence type="predicted"/>
<feature type="chain" id="PRO_5001787344" description="DUF3887 domain-containing protein" evidence="1">
    <location>
        <begin position="20"/>
        <end position="156"/>
    </location>
</feature>
<dbReference type="eggNOG" id="ENOG502ZPI7">
    <property type="taxonomic scope" value="Bacteria"/>
</dbReference>
<dbReference type="Proteomes" id="UP000028623">
    <property type="component" value="Unassembled WGS sequence"/>
</dbReference>
<dbReference type="RefSeq" id="WP_034973862.1">
    <property type="nucleotide sequence ID" value="NZ_FOFI01000002.1"/>
</dbReference>
<name>A0A085BMW9_9FLAO</name>
<dbReference type="AlphaFoldDB" id="A0A085BMW9"/>
<reference evidence="2 3" key="1">
    <citation type="submission" date="2014-07" db="EMBL/GenBank/DDBJ databases">
        <title>Epilithonimonas lactis LMG 22401 Genome.</title>
        <authorList>
            <person name="Pipes S.E."/>
            <person name="Stropko S.J."/>
        </authorList>
    </citation>
    <scope>NUCLEOTIDE SEQUENCE [LARGE SCALE GENOMIC DNA]</scope>
    <source>
        <strain evidence="2 3">LMG 24401</strain>
    </source>
</reference>
<evidence type="ECO:0008006" key="4">
    <source>
        <dbReference type="Google" id="ProtNLM"/>
    </source>
</evidence>
<protein>
    <recommendedName>
        <fullName evidence="4">DUF3887 domain-containing protein</fullName>
    </recommendedName>
</protein>
<sequence>MKKLFWLMSLMLFWNCAPKYFLPLPKNNTSNERIDKARSFAEYYYNKCNTKDFSEIQGYVMDVNTKKFGFSPEEIEKYCSKKTERYGKITVGEFNKAITVARPTDFYDYFIFKAKLEKSDSLKYIVVGLFRDKDVIGGMRFTGTANPKLVRTKRKK</sequence>
<keyword evidence="3" id="KW-1185">Reference proteome</keyword>
<accession>A0A085BMW9</accession>
<evidence type="ECO:0000313" key="2">
    <source>
        <dbReference type="EMBL" id="KFC23814.1"/>
    </source>
</evidence>
<dbReference type="EMBL" id="JPLY01000001">
    <property type="protein sequence ID" value="KFC23814.1"/>
    <property type="molecule type" value="Genomic_DNA"/>
</dbReference>
<evidence type="ECO:0000256" key="1">
    <source>
        <dbReference type="SAM" id="SignalP"/>
    </source>
</evidence>
<evidence type="ECO:0000313" key="3">
    <source>
        <dbReference type="Proteomes" id="UP000028623"/>
    </source>
</evidence>
<dbReference type="STRING" id="421072.SAMN04488097_1851"/>
<dbReference type="OrthoDB" id="1258772at2"/>
<organism evidence="2 3">
    <name type="scientific">Epilithonimonas lactis</name>
    <dbReference type="NCBI Taxonomy" id="421072"/>
    <lineage>
        <taxon>Bacteria</taxon>
        <taxon>Pseudomonadati</taxon>
        <taxon>Bacteroidota</taxon>
        <taxon>Flavobacteriia</taxon>
        <taxon>Flavobacteriales</taxon>
        <taxon>Weeksellaceae</taxon>
        <taxon>Chryseobacterium group</taxon>
        <taxon>Epilithonimonas</taxon>
    </lineage>
</organism>
<gene>
    <name evidence="2" type="ORF">IO89_04390</name>
</gene>
<feature type="signal peptide" evidence="1">
    <location>
        <begin position="1"/>
        <end position="19"/>
    </location>
</feature>